<name>A0A1M6Y914_9RHOB</name>
<dbReference type="InterPro" id="IPR000055">
    <property type="entry name" value="Restrct_endonuc_typeI_TRD"/>
</dbReference>
<dbReference type="RefSeq" id="WP_073196686.1">
    <property type="nucleotide sequence ID" value="NZ_FRBN01000006.1"/>
</dbReference>
<dbReference type="PANTHER" id="PTHR30408">
    <property type="entry name" value="TYPE-1 RESTRICTION ENZYME ECOKI SPECIFICITY PROTEIN"/>
    <property type="match status" value="1"/>
</dbReference>
<protein>
    <submittedName>
        <fullName evidence="6">Type I restriction enzyme, S subunit</fullName>
    </submittedName>
</protein>
<sequence>MKTGWEAPKLGDVALLRPNKKEVKSVLADEDDVSFVPMDCLKVDQVTLSEQEARPLGKVYSGYTYFCDGDVLLAKITPCFENGKLGIANGLTNGVGFGSSEFFVLRPNDKLLAGYLYHFLNRQSFRDWAKGQMTGAVGHKRVPKELVESLEIPLPPPEEQKLIVAVLDEAFEGLARARANAEANLQNARELFESYLATAFSGDEAGWDECELNDHVRFIDYRGKTPPKTEVGIRLITAKNVKMGYIQREPEEFILESAYEGWMTRGFPKLGDVLFSTEAPLANVAQLDTEETVVIGQRLITMQADEDVILAEFLKFSLMAPPMQSEIHRRGTGATVVGIKAKLLKTVPLRFPKNLDRQRAIAANCQSAYDDMERLEEAFRDKLQDIDDLRQSLLQKAFAGELT</sequence>
<dbReference type="PANTHER" id="PTHR30408:SF12">
    <property type="entry name" value="TYPE I RESTRICTION ENZYME MJAVIII SPECIFICITY SUBUNIT"/>
    <property type="match status" value="1"/>
</dbReference>
<dbReference type="STRING" id="1054996.SAMN05444414_10635"/>
<comment type="similarity">
    <text evidence="1">Belongs to the type-I restriction system S methylase family.</text>
</comment>
<keyword evidence="3" id="KW-0238">DNA-binding</keyword>
<dbReference type="GO" id="GO:0009307">
    <property type="term" value="P:DNA restriction-modification system"/>
    <property type="evidence" value="ECO:0007669"/>
    <property type="project" value="UniProtKB-KW"/>
</dbReference>
<evidence type="ECO:0000256" key="3">
    <source>
        <dbReference type="ARBA" id="ARBA00023125"/>
    </source>
</evidence>
<dbReference type="OrthoDB" id="164285at2"/>
<evidence type="ECO:0000256" key="4">
    <source>
        <dbReference type="SAM" id="Coils"/>
    </source>
</evidence>
<feature type="coiled-coil region" evidence="4">
    <location>
        <begin position="171"/>
        <end position="198"/>
    </location>
</feature>
<dbReference type="CDD" id="cd17260">
    <property type="entry name" value="RMtype1_S_EcoEI-TRD1-CR1_like"/>
    <property type="match status" value="1"/>
</dbReference>
<dbReference type="Pfam" id="PF01420">
    <property type="entry name" value="Methylase_S"/>
    <property type="match status" value="1"/>
</dbReference>
<accession>A0A1M6Y914</accession>
<evidence type="ECO:0000313" key="6">
    <source>
        <dbReference type="EMBL" id="SHL14764.1"/>
    </source>
</evidence>
<feature type="domain" description="Type I restriction modification DNA specificity" evidence="5">
    <location>
        <begin position="4"/>
        <end position="171"/>
    </location>
</feature>
<dbReference type="Proteomes" id="UP000184191">
    <property type="component" value="Unassembled WGS sequence"/>
</dbReference>
<keyword evidence="4" id="KW-0175">Coiled coil</keyword>
<dbReference type="SUPFAM" id="SSF116734">
    <property type="entry name" value="DNA methylase specificity domain"/>
    <property type="match status" value="2"/>
</dbReference>
<organism evidence="6 7">
    <name type="scientific">Roseovarius marisflavi</name>
    <dbReference type="NCBI Taxonomy" id="1054996"/>
    <lineage>
        <taxon>Bacteria</taxon>
        <taxon>Pseudomonadati</taxon>
        <taxon>Pseudomonadota</taxon>
        <taxon>Alphaproteobacteria</taxon>
        <taxon>Rhodobacterales</taxon>
        <taxon>Roseobacteraceae</taxon>
        <taxon>Roseovarius</taxon>
    </lineage>
</organism>
<dbReference type="AlphaFoldDB" id="A0A1M6Y914"/>
<dbReference type="InterPro" id="IPR044946">
    <property type="entry name" value="Restrct_endonuc_typeI_TRD_sf"/>
</dbReference>
<dbReference type="GO" id="GO:0003677">
    <property type="term" value="F:DNA binding"/>
    <property type="evidence" value="ECO:0007669"/>
    <property type="project" value="UniProtKB-KW"/>
</dbReference>
<evidence type="ECO:0000256" key="1">
    <source>
        <dbReference type="ARBA" id="ARBA00010923"/>
    </source>
</evidence>
<reference evidence="7" key="1">
    <citation type="submission" date="2016-11" db="EMBL/GenBank/DDBJ databases">
        <authorList>
            <person name="Varghese N."/>
            <person name="Submissions S."/>
        </authorList>
    </citation>
    <scope>NUCLEOTIDE SEQUENCE [LARGE SCALE GENOMIC DNA]</scope>
    <source>
        <strain evidence="7">DSM 29327</strain>
    </source>
</reference>
<dbReference type="InterPro" id="IPR052021">
    <property type="entry name" value="Type-I_RS_S_subunit"/>
</dbReference>
<evidence type="ECO:0000256" key="2">
    <source>
        <dbReference type="ARBA" id="ARBA00022747"/>
    </source>
</evidence>
<evidence type="ECO:0000313" key="7">
    <source>
        <dbReference type="Proteomes" id="UP000184191"/>
    </source>
</evidence>
<gene>
    <name evidence="6" type="ORF">SAMN05444414_10635</name>
</gene>
<dbReference type="Gene3D" id="3.90.220.20">
    <property type="entry name" value="DNA methylase specificity domains"/>
    <property type="match status" value="2"/>
</dbReference>
<evidence type="ECO:0000259" key="5">
    <source>
        <dbReference type="Pfam" id="PF01420"/>
    </source>
</evidence>
<keyword evidence="7" id="KW-1185">Reference proteome</keyword>
<proteinExistence type="inferred from homology"/>
<keyword evidence="2" id="KW-0680">Restriction system</keyword>
<dbReference type="EMBL" id="FRBN01000006">
    <property type="protein sequence ID" value="SHL14764.1"/>
    <property type="molecule type" value="Genomic_DNA"/>
</dbReference>